<proteinExistence type="predicted"/>
<evidence type="ECO:0000313" key="1">
    <source>
        <dbReference type="EMBL" id="SVA57342.1"/>
    </source>
</evidence>
<name>A0A381WYD9_9ZZZZ</name>
<organism evidence="1">
    <name type="scientific">marine metagenome</name>
    <dbReference type="NCBI Taxonomy" id="408172"/>
    <lineage>
        <taxon>unclassified sequences</taxon>
        <taxon>metagenomes</taxon>
        <taxon>ecological metagenomes</taxon>
    </lineage>
</organism>
<accession>A0A381WYD9</accession>
<reference evidence="1" key="1">
    <citation type="submission" date="2018-05" db="EMBL/GenBank/DDBJ databases">
        <authorList>
            <person name="Lanie J.A."/>
            <person name="Ng W.-L."/>
            <person name="Kazmierczak K.M."/>
            <person name="Andrzejewski T.M."/>
            <person name="Davidsen T.M."/>
            <person name="Wayne K.J."/>
            <person name="Tettelin H."/>
            <person name="Glass J.I."/>
            <person name="Rusch D."/>
            <person name="Podicherti R."/>
            <person name="Tsui H.-C.T."/>
            <person name="Winkler M.E."/>
        </authorList>
    </citation>
    <scope>NUCLEOTIDE SEQUENCE</scope>
</reference>
<dbReference type="AlphaFoldDB" id="A0A381WYD9"/>
<sequence>MAELIPHPFGALIKRMFMELETEESIFDFPSKKFFTGLSGKDYSVKFHGKNSSSPFGPASGPQTQMAQNIVLSWLGGARIMELKTVQILDELEIPRPCIDMQTVGYNVEWSQELRIKQSLHEYVKGAMLIEILLASGKLDLAENFGDVLYDMSVGYDLQGIKSDKVRQFIEGML</sequence>
<gene>
    <name evidence="1" type="ORF">METZ01_LOCUS110196</name>
</gene>
<dbReference type="SUPFAM" id="SSF51395">
    <property type="entry name" value="FMN-linked oxidoreductases"/>
    <property type="match status" value="1"/>
</dbReference>
<evidence type="ECO:0008006" key="2">
    <source>
        <dbReference type="Google" id="ProtNLM"/>
    </source>
</evidence>
<dbReference type="EMBL" id="UINC01013240">
    <property type="protein sequence ID" value="SVA57342.1"/>
    <property type="molecule type" value="Genomic_DNA"/>
</dbReference>
<feature type="non-terminal residue" evidence="1">
    <location>
        <position position="174"/>
    </location>
</feature>
<protein>
    <recommendedName>
        <fullName evidence="2">Glutamate synthase</fullName>
    </recommendedName>
</protein>